<gene>
    <name evidence="25" type="ORF">QE152_g8734</name>
</gene>
<feature type="region of interest" description="Disordered" evidence="19">
    <location>
        <begin position="596"/>
        <end position="616"/>
    </location>
</feature>
<evidence type="ECO:0000256" key="8">
    <source>
        <dbReference type="ARBA" id="ARBA00022729"/>
    </source>
</evidence>
<dbReference type="Proteomes" id="UP001458880">
    <property type="component" value="Unassembled WGS sequence"/>
</dbReference>
<feature type="region of interest" description="Disordered" evidence="19">
    <location>
        <begin position="664"/>
        <end position="686"/>
    </location>
</feature>
<dbReference type="GO" id="GO:0005694">
    <property type="term" value="C:chromosome"/>
    <property type="evidence" value="ECO:0007669"/>
    <property type="project" value="UniProtKB-SubCell"/>
</dbReference>
<dbReference type="InterPro" id="IPR004133">
    <property type="entry name" value="DAN_dom"/>
</dbReference>
<dbReference type="PROSITE" id="PS01225">
    <property type="entry name" value="CTCK_2"/>
    <property type="match status" value="1"/>
</dbReference>
<evidence type="ECO:0000256" key="17">
    <source>
        <dbReference type="PROSITE-ProRule" id="PRU00039"/>
    </source>
</evidence>
<reference evidence="25 26" key="1">
    <citation type="journal article" date="2024" name="BMC Genomics">
        <title>De novo assembly and annotation of Popillia japonica's genome with initial clues to its potential as an invasive pest.</title>
        <authorList>
            <person name="Cucini C."/>
            <person name="Boschi S."/>
            <person name="Funari R."/>
            <person name="Cardaioli E."/>
            <person name="Iannotti N."/>
            <person name="Marturano G."/>
            <person name="Paoli F."/>
            <person name="Bruttini M."/>
            <person name="Carapelli A."/>
            <person name="Frati F."/>
            <person name="Nardi F."/>
        </authorList>
    </citation>
    <scope>NUCLEOTIDE SEQUENCE [LARGE SCALE GENOMIC DNA]</scope>
    <source>
        <strain evidence="25">DMR45628</strain>
    </source>
</reference>
<dbReference type="SUPFAM" id="SSF63748">
    <property type="entry name" value="Tudor/PWWP/MBT"/>
    <property type="match status" value="1"/>
</dbReference>
<dbReference type="InterPro" id="IPR036427">
    <property type="entry name" value="Bromodomain-like_sf"/>
</dbReference>
<feature type="domain" description="MYND-type" evidence="23">
    <location>
        <begin position="814"/>
        <end position="849"/>
    </location>
</feature>
<dbReference type="Gene3D" id="2.30.30.140">
    <property type="match status" value="1"/>
</dbReference>
<evidence type="ECO:0000313" key="26">
    <source>
        <dbReference type="Proteomes" id="UP001458880"/>
    </source>
</evidence>
<keyword evidence="6" id="KW-0597">Phosphoprotein</keyword>
<dbReference type="PROSITE" id="PS52014">
    <property type="entry name" value="SAMD1_WH"/>
    <property type="match status" value="1"/>
</dbReference>
<evidence type="ECO:0000256" key="9">
    <source>
        <dbReference type="ARBA" id="ARBA00022771"/>
    </source>
</evidence>
<keyword evidence="10" id="KW-0862">Zinc</keyword>
<accession>A0AAW1M1H9</accession>
<dbReference type="CDD" id="cd20159">
    <property type="entry name" value="PWWP_BS69"/>
    <property type="match status" value="1"/>
</dbReference>
<evidence type="ECO:0000256" key="18">
    <source>
        <dbReference type="PROSITE-ProRule" id="PRU00134"/>
    </source>
</evidence>
<keyword evidence="26" id="KW-1185">Reference proteome</keyword>
<protein>
    <submittedName>
        <fullName evidence="25">Bromodomain</fullName>
    </submittedName>
</protein>
<evidence type="ECO:0000256" key="20">
    <source>
        <dbReference type="SAM" id="SignalP"/>
    </source>
</evidence>
<dbReference type="InterPro" id="IPR011011">
    <property type="entry name" value="Znf_FYVE_PHD"/>
</dbReference>
<keyword evidence="11" id="KW-0156">Chromatin regulator</keyword>
<evidence type="ECO:0000256" key="15">
    <source>
        <dbReference type="ARBA" id="ARBA00023163"/>
    </source>
</evidence>
<evidence type="ECO:0000313" key="25">
    <source>
        <dbReference type="EMBL" id="KAK9739785.1"/>
    </source>
</evidence>
<evidence type="ECO:0000256" key="10">
    <source>
        <dbReference type="ARBA" id="ARBA00022833"/>
    </source>
</evidence>
<evidence type="ECO:0000259" key="23">
    <source>
        <dbReference type="PROSITE" id="PS50865"/>
    </source>
</evidence>
<evidence type="ECO:0000256" key="5">
    <source>
        <dbReference type="ARBA" id="ARBA00022525"/>
    </source>
</evidence>
<comment type="caution">
    <text evidence="25">The sequence shown here is derived from an EMBL/GenBank/DDBJ whole genome shotgun (WGS) entry which is preliminary data.</text>
</comment>
<dbReference type="PROSITE" id="PS01360">
    <property type="entry name" value="ZF_MYND_1"/>
    <property type="match status" value="1"/>
</dbReference>
<dbReference type="InterPro" id="IPR048589">
    <property type="entry name" value="SAMD1-like_WH"/>
</dbReference>
<evidence type="ECO:0000259" key="21">
    <source>
        <dbReference type="PROSITE" id="PS01225"/>
    </source>
</evidence>
<dbReference type="Pfam" id="PF24324">
    <property type="entry name" value="MYND_ZMYND11_ZMYD8"/>
    <property type="match status" value="1"/>
</dbReference>
<dbReference type="Gene3D" id="1.20.920.10">
    <property type="entry name" value="Bromodomain-like"/>
    <property type="match status" value="1"/>
</dbReference>
<sequence length="853" mass="98351">MITVTIFTWKVFAILAIFQCLSFNRSSYHNVGAEISSTTDDCRLTPAIRRIKYEGCSSKPIPTFGCTGRCSSYLQVSGSKIWQLIRSCMCCQESGEREASVIIYCVTPTSHDQRFRKFQVSIKAPLSSSVLLIYIYEIVKIDIYYTCVNMPVRRHADPNNVQYIWDSIRSAKHHRHAADFQYITKFLQTETNYTSAQIELYISLTLKDGLIIKQDSKVSKPPSIENYRIPAELPEPYNDGKDWYCIECHLAGDVTACKSCHRVFHAECSRHVRIKQPVYQSIIKHYHITNSTTQYENIANATAASNTHTDSVIDSDALKERELSIVHNFDKQDAKPESDTWKTNFVYDETICNICNLHRLEEVCALGKEELNHLLGFIMSRIRSWLPSNLTHTMAPDQKYEWTEDTDLNWRAKQLFYQYIDMNVMDLKLQSREYSKLTEFIADVLTIQHNVAIFHGIESQEYGAAELMVRDTCHDISELKTCIDCYKHSNEKINGKWFCLPCRVPHKLVWAKQKGYPFWPAKIIKETESAYDVRFFGGKYERSILPKNKKNILPIEIKPKSNEIKKSAAFNKALEELKLHQILLGNPTLLKKYSTANVEKQSPKRPRSTGAIPKTSPKLAKNLAIQQSGNIQQNNTTPHVTQSPKSLSINKKLVKRRTISTTNETMTKSRRLSTNAENRPHIPPKSNVQEVIPISDAEEDEFLTVASYNVKKSGEGCYGQVSSSTEYFVSGDDGFQTPESSDVMHPLEQPYSDAVEKMRRKLEQTKEKKQLITVAMDCMQHEIDRITNDHNDHLKKLYDLHQVQISETKKKQWCYNCEQDAIYHCCWNTAYCSPTCQQQHWQAEHKKVCRRKR</sequence>
<proteinExistence type="predicted"/>
<evidence type="ECO:0000256" key="7">
    <source>
        <dbReference type="ARBA" id="ARBA00022723"/>
    </source>
</evidence>
<dbReference type="EMBL" id="JASPKY010000071">
    <property type="protein sequence ID" value="KAK9739785.1"/>
    <property type="molecule type" value="Genomic_DNA"/>
</dbReference>
<keyword evidence="7" id="KW-0479">Metal-binding</keyword>
<keyword evidence="8 20" id="KW-0732">Signal</keyword>
<evidence type="ECO:0000256" key="19">
    <source>
        <dbReference type="SAM" id="MobiDB-lite"/>
    </source>
</evidence>
<evidence type="ECO:0000256" key="16">
    <source>
        <dbReference type="ARBA" id="ARBA00023242"/>
    </source>
</evidence>
<dbReference type="InterPro" id="IPR047268">
    <property type="entry name" value="PWWP_BS69"/>
</dbReference>
<keyword evidence="15" id="KW-0804">Transcription</keyword>
<dbReference type="GO" id="GO:0008270">
    <property type="term" value="F:zinc ion binding"/>
    <property type="evidence" value="ECO:0007669"/>
    <property type="project" value="UniProtKB-KW"/>
</dbReference>
<evidence type="ECO:0000259" key="24">
    <source>
        <dbReference type="PROSITE" id="PS52014"/>
    </source>
</evidence>
<dbReference type="PROSITE" id="PS50812">
    <property type="entry name" value="PWWP"/>
    <property type="match status" value="1"/>
</dbReference>
<dbReference type="Gene3D" id="6.10.140.2220">
    <property type="match status" value="1"/>
</dbReference>
<dbReference type="GO" id="GO:0034243">
    <property type="term" value="P:regulation of transcription elongation by RNA polymerase II"/>
    <property type="evidence" value="ECO:0007669"/>
    <property type="project" value="InterPro"/>
</dbReference>
<dbReference type="InterPro" id="IPR001487">
    <property type="entry name" value="Bromodomain"/>
</dbReference>
<evidence type="ECO:0000256" key="14">
    <source>
        <dbReference type="ARBA" id="ARBA00023157"/>
    </source>
</evidence>
<evidence type="ECO:0000256" key="13">
    <source>
        <dbReference type="ARBA" id="ARBA00023117"/>
    </source>
</evidence>
<dbReference type="SUPFAM" id="SSF144232">
    <property type="entry name" value="HIT/MYND zinc finger-like"/>
    <property type="match status" value="1"/>
</dbReference>
<dbReference type="InterPro" id="IPR006207">
    <property type="entry name" value="Cys_knot_C"/>
</dbReference>
<dbReference type="GO" id="GO:0009966">
    <property type="term" value="P:regulation of signal transduction"/>
    <property type="evidence" value="ECO:0007669"/>
    <property type="project" value="TreeGrafter"/>
</dbReference>
<evidence type="ECO:0000256" key="4">
    <source>
        <dbReference type="ARBA" id="ARBA00022454"/>
    </source>
</evidence>
<dbReference type="InterPro" id="IPR057053">
    <property type="entry name" value="MYND_ZMYND11_ZMYD8"/>
</dbReference>
<dbReference type="PROSITE" id="PS50865">
    <property type="entry name" value="ZF_MYND_2"/>
    <property type="match status" value="1"/>
</dbReference>
<dbReference type="SUPFAM" id="SSF57903">
    <property type="entry name" value="FYVE/PHD zinc finger"/>
    <property type="match status" value="1"/>
</dbReference>
<feature type="domain" description="PWWP" evidence="22">
    <location>
        <begin position="505"/>
        <end position="549"/>
    </location>
</feature>
<dbReference type="InterPro" id="IPR000313">
    <property type="entry name" value="PWWP_dom"/>
</dbReference>
<keyword evidence="13" id="KW-0103">Bromodomain</keyword>
<keyword evidence="9 18" id="KW-0863">Zinc-finger</keyword>
<evidence type="ECO:0000256" key="11">
    <source>
        <dbReference type="ARBA" id="ARBA00022853"/>
    </source>
</evidence>
<evidence type="ECO:0000256" key="1">
    <source>
        <dbReference type="ARBA" id="ARBA00004123"/>
    </source>
</evidence>
<evidence type="ECO:0000256" key="6">
    <source>
        <dbReference type="ARBA" id="ARBA00022553"/>
    </source>
</evidence>
<feature type="domain" description="SAMD1-like winged helix (WH)" evidence="24">
    <location>
        <begin position="152"/>
        <end position="233"/>
    </location>
</feature>
<keyword evidence="5" id="KW-0964">Secreted</keyword>
<dbReference type="GO" id="GO:0140006">
    <property type="term" value="F:histone H3 reader activity"/>
    <property type="evidence" value="ECO:0007669"/>
    <property type="project" value="UniProtKB-ARBA"/>
</dbReference>
<feature type="domain" description="CTCK" evidence="21">
    <location>
        <begin position="42"/>
        <end position="105"/>
    </location>
</feature>
<dbReference type="GO" id="GO:0003714">
    <property type="term" value="F:transcription corepressor activity"/>
    <property type="evidence" value="ECO:0007669"/>
    <property type="project" value="InterPro"/>
</dbReference>
<dbReference type="FunFam" id="6.10.140.2220:FF:000002">
    <property type="entry name" value="Protein kinase C-binding protein 1 isoform C"/>
    <property type="match status" value="1"/>
</dbReference>
<keyword evidence="14 17" id="KW-1015">Disulfide bond</keyword>
<feature type="disulfide bond" evidence="17">
    <location>
        <begin position="56"/>
        <end position="105"/>
    </location>
</feature>
<keyword evidence="16" id="KW-0539">Nucleus</keyword>
<organism evidence="25 26">
    <name type="scientific">Popillia japonica</name>
    <name type="common">Japanese beetle</name>
    <dbReference type="NCBI Taxonomy" id="7064"/>
    <lineage>
        <taxon>Eukaryota</taxon>
        <taxon>Metazoa</taxon>
        <taxon>Ecdysozoa</taxon>
        <taxon>Arthropoda</taxon>
        <taxon>Hexapoda</taxon>
        <taxon>Insecta</taxon>
        <taxon>Pterygota</taxon>
        <taxon>Neoptera</taxon>
        <taxon>Endopterygota</taxon>
        <taxon>Coleoptera</taxon>
        <taxon>Polyphaga</taxon>
        <taxon>Scarabaeiformia</taxon>
        <taxon>Scarabaeidae</taxon>
        <taxon>Rutelinae</taxon>
        <taxon>Popillia</taxon>
    </lineage>
</organism>
<dbReference type="PANTHER" id="PTHR46379">
    <property type="entry name" value="ZINC FINGER MYND DOMAIN-CONTAINING"/>
    <property type="match status" value="1"/>
</dbReference>
<dbReference type="Pfam" id="PF00439">
    <property type="entry name" value="Bromodomain"/>
    <property type="match status" value="1"/>
</dbReference>
<evidence type="ECO:0000256" key="12">
    <source>
        <dbReference type="ARBA" id="ARBA00023015"/>
    </source>
</evidence>
<comment type="caution">
    <text evidence="17">Lacks conserved residue(s) required for the propagation of feature annotation.</text>
</comment>
<feature type="compositionally biased region" description="Polar residues" evidence="19">
    <location>
        <begin position="664"/>
        <end position="677"/>
    </location>
</feature>
<keyword evidence="4" id="KW-0158">Chromosome</keyword>
<dbReference type="InterPro" id="IPR047269">
    <property type="entry name" value="ZMY11"/>
</dbReference>
<dbReference type="SMART" id="SM00293">
    <property type="entry name" value="PWWP"/>
    <property type="match status" value="1"/>
</dbReference>
<feature type="chain" id="PRO_5043385254" evidence="20">
    <location>
        <begin position="27"/>
        <end position="853"/>
    </location>
</feature>
<evidence type="ECO:0000256" key="2">
    <source>
        <dbReference type="ARBA" id="ARBA00004286"/>
    </source>
</evidence>
<dbReference type="GO" id="GO:0003677">
    <property type="term" value="F:DNA binding"/>
    <property type="evidence" value="ECO:0007669"/>
    <property type="project" value="InterPro"/>
</dbReference>
<name>A0AAW1M1H9_POPJA</name>
<dbReference type="AlphaFoldDB" id="A0AAW1M1H9"/>
<dbReference type="InterPro" id="IPR029034">
    <property type="entry name" value="Cystine-knot_cytokine"/>
</dbReference>
<evidence type="ECO:0000259" key="22">
    <source>
        <dbReference type="PROSITE" id="PS50812"/>
    </source>
</evidence>
<comment type="subcellular location">
    <subcellularLocation>
        <location evidence="2">Chromosome</location>
    </subcellularLocation>
    <subcellularLocation>
        <location evidence="1">Nucleus</location>
    </subcellularLocation>
    <subcellularLocation>
        <location evidence="3">Secreted</location>
    </subcellularLocation>
</comment>
<feature type="signal peptide" evidence="20">
    <location>
        <begin position="1"/>
        <end position="26"/>
    </location>
</feature>
<dbReference type="SUPFAM" id="SSF47370">
    <property type="entry name" value="Bromodomain"/>
    <property type="match status" value="1"/>
</dbReference>
<dbReference type="PANTHER" id="PTHR46379:SF1">
    <property type="entry name" value="ZINC FINGER MYND DOMAIN-CONTAINING PROTEIN 11"/>
    <property type="match status" value="1"/>
</dbReference>
<dbReference type="InterPro" id="IPR002893">
    <property type="entry name" value="Znf_MYND"/>
</dbReference>
<dbReference type="GO" id="GO:0005576">
    <property type="term" value="C:extracellular region"/>
    <property type="evidence" value="ECO:0007669"/>
    <property type="project" value="UniProtKB-SubCell"/>
</dbReference>
<dbReference type="GO" id="GO:0005634">
    <property type="term" value="C:nucleus"/>
    <property type="evidence" value="ECO:0007669"/>
    <property type="project" value="UniProtKB-SubCell"/>
</dbReference>
<keyword evidence="12" id="KW-0805">Transcription regulation</keyword>
<dbReference type="Pfam" id="PF00855">
    <property type="entry name" value="PWWP"/>
    <property type="match status" value="1"/>
</dbReference>
<dbReference type="Pfam" id="PF03045">
    <property type="entry name" value="DAN"/>
    <property type="match status" value="1"/>
</dbReference>
<dbReference type="Gene3D" id="2.10.90.10">
    <property type="entry name" value="Cystine-knot cytokines"/>
    <property type="match status" value="1"/>
</dbReference>
<evidence type="ECO:0000256" key="3">
    <source>
        <dbReference type="ARBA" id="ARBA00004613"/>
    </source>
</evidence>